<dbReference type="InterPro" id="IPR033900">
    <property type="entry name" value="Gram_neg_porin_domain"/>
</dbReference>
<feature type="chain" id="PRO_5037127336" description="Porin domain-containing protein" evidence="1">
    <location>
        <begin position="25"/>
        <end position="324"/>
    </location>
</feature>
<evidence type="ECO:0000313" key="3">
    <source>
        <dbReference type="EMBL" id="GGO81812.1"/>
    </source>
</evidence>
<dbReference type="GO" id="GO:0016020">
    <property type="term" value="C:membrane"/>
    <property type="evidence" value="ECO:0007669"/>
    <property type="project" value="InterPro"/>
</dbReference>
<feature type="domain" description="Porin" evidence="2">
    <location>
        <begin position="27"/>
        <end position="311"/>
    </location>
</feature>
<dbReference type="SUPFAM" id="SSF56935">
    <property type="entry name" value="Porins"/>
    <property type="match status" value="1"/>
</dbReference>
<dbReference type="Proteomes" id="UP000599578">
    <property type="component" value="Unassembled WGS sequence"/>
</dbReference>
<dbReference type="EMBL" id="BMLT01000005">
    <property type="protein sequence ID" value="GGO81812.1"/>
    <property type="molecule type" value="Genomic_DNA"/>
</dbReference>
<evidence type="ECO:0000256" key="1">
    <source>
        <dbReference type="SAM" id="SignalP"/>
    </source>
</evidence>
<name>A0A917ZHC5_9GAMM</name>
<protein>
    <recommendedName>
        <fullName evidence="2">Porin domain-containing protein</fullName>
    </recommendedName>
</protein>
<proteinExistence type="predicted"/>
<comment type="caution">
    <text evidence="3">The sequence shown here is derived from an EMBL/GenBank/DDBJ whole genome shotgun (WGS) entry which is preliminary data.</text>
</comment>
<gene>
    <name evidence="3" type="ORF">GCM10011348_21680</name>
</gene>
<organism evidence="3 4">
    <name type="scientific">Marinobacterium nitratireducens</name>
    <dbReference type="NCBI Taxonomy" id="518897"/>
    <lineage>
        <taxon>Bacteria</taxon>
        <taxon>Pseudomonadati</taxon>
        <taxon>Pseudomonadota</taxon>
        <taxon>Gammaproteobacteria</taxon>
        <taxon>Oceanospirillales</taxon>
        <taxon>Oceanospirillaceae</taxon>
        <taxon>Marinobacterium</taxon>
    </lineage>
</organism>
<accession>A0A917ZHC5</accession>
<feature type="signal peptide" evidence="1">
    <location>
        <begin position="1"/>
        <end position="24"/>
    </location>
</feature>
<dbReference type="AlphaFoldDB" id="A0A917ZHC5"/>
<evidence type="ECO:0000313" key="4">
    <source>
        <dbReference type="Proteomes" id="UP000599578"/>
    </source>
</evidence>
<sequence>MKINKATGLIVSACLFSIAMESVASTEPKVFGMISVGAVDDEKDFEAEAYELEFGIKGVYELEGFKAAYQLLVDVSDAANADEDTDGEDEIHVRQASVAFPTRYGSFVIAPRSVSGQFRNIYGGLRKFEYNEPHANTPAAGGKIFEQPDEGQNVLAYVSPNWNGFQVVGASLQINEDNGEDHDVISVRALYWGDNWNVGIGRVSVDQEVGPPGADHNYNRDSIGFAYNLDKLELGGVYELNSDRFGGDDSKVLGVAAKYHFSQGWSSSLGYFDKDYDDDDTGTDDSLLVLNLKKQLEKNVSLWAEIGEYDEAEDNIAVGVNIAF</sequence>
<dbReference type="GO" id="GO:0015288">
    <property type="term" value="F:porin activity"/>
    <property type="evidence" value="ECO:0007669"/>
    <property type="project" value="InterPro"/>
</dbReference>
<evidence type="ECO:0000259" key="2">
    <source>
        <dbReference type="Pfam" id="PF13609"/>
    </source>
</evidence>
<dbReference type="InterPro" id="IPR023614">
    <property type="entry name" value="Porin_dom_sf"/>
</dbReference>
<keyword evidence="1" id="KW-0732">Signal</keyword>
<reference evidence="3 4" key="1">
    <citation type="journal article" date="2014" name="Int. J. Syst. Evol. Microbiol.">
        <title>Complete genome sequence of Corynebacterium casei LMG S-19264T (=DSM 44701T), isolated from a smear-ripened cheese.</title>
        <authorList>
            <consortium name="US DOE Joint Genome Institute (JGI-PGF)"/>
            <person name="Walter F."/>
            <person name="Albersmeier A."/>
            <person name="Kalinowski J."/>
            <person name="Ruckert C."/>
        </authorList>
    </citation>
    <scope>NUCLEOTIDE SEQUENCE [LARGE SCALE GENOMIC DNA]</scope>
    <source>
        <strain evidence="3 4">CGMCC 1.7286</strain>
    </source>
</reference>
<keyword evidence="4" id="KW-1185">Reference proteome</keyword>
<dbReference type="Gene3D" id="2.40.160.10">
    <property type="entry name" value="Porin"/>
    <property type="match status" value="1"/>
</dbReference>
<dbReference type="Pfam" id="PF13609">
    <property type="entry name" value="Porin_4"/>
    <property type="match status" value="1"/>
</dbReference>